<protein>
    <submittedName>
        <fullName evidence="1">Uncharacterized protein</fullName>
    </submittedName>
</protein>
<dbReference type="AlphaFoldDB" id="A0A3B0CDS6"/>
<sequence>MNTEVIFLLKFGKKEHIENLLRKGEIFMNTIQWFKNFEKEGIGDIYEGASEVENIKNGRLTLRIPNNPVTFNNASLQLRKHHTGHIGNIFSTYAISTLLLRRKSIHRIDKRMNRFGTHCLIIKDVQQFLNSVTNKLAEMGIEYSHNMVRYKNLNKNNHKLSLFNKTHLLSYQKEHRIIALTDEDSVLQFEIGSIEHCAEMHLTDKIIKEVTVDFNK</sequence>
<evidence type="ECO:0000313" key="1">
    <source>
        <dbReference type="EMBL" id="RKN83480.1"/>
    </source>
</evidence>
<dbReference type="OrthoDB" id="1349797at2"/>
<proteinExistence type="predicted"/>
<evidence type="ECO:0000313" key="2">
    <source>
        <dbReference type="Proteomes" id="UP000276603"/>
    </source>
</evidence>
<comment type="caution">
    <text evidence="1">The sequence shown here is derived from an EMBL/GenBank/DDBJ whole genome shotgun (WGS) entry which is preliminary data.</text>
</comment>
<keyword evidence="2" id="KW-1185">Reference proteome</keyword>
<accession>A0A3B0CDS6</accession>
<dbReference type="Proteomes" id="UP000276603">
    <property type="component" value="Unassembled WGS sequence"/>
</dbReference>
<dbReference type="RefSeq" id="WP_120710687.1">
    <property type="nucleotide sequence ID" value="NZ_RBCJ01000001.1"/>
</dbReference>
<name>A0A3B0CDS6_9FLAO</name>
<gene>
    <name evidence="1" type="ORF">D7Z94_06590</name>
</gene>
<reference evidence="1 2" key="1">
    <citation type="submission" date="2018-10" db="EMBL/GenBank/DDBJ databases">
        <title>Ulvibacterium marinum gen. nov., sp. nov., a novel marine bacterium of the family Flavobacteriaceae, isolated from a culture of the green alga Ulva prolifera.</title>
        <authorList>
            <person name="Zhang Z."/>
        </authorList>
    </citation>
    <scope>NUCLEOTIDE SEQUENCE [LARGE SCALE GENOMIC DNA]</scope>
    <source>
        <strain evidence="1 2">CCMM003</strain>
    </source>
</reference>
<organism evidence="1 2">
    <name type="scientific">Ulvibacterium marinum</name>
    <dbReference type="NCBI Taxonomy" id="2419782"/>
    <lineage>
        <taxon>Bacteria</taxon>
        <taxon>Pseudomonadati</taxon>
        <taxon>Bacteroidota</taxon>
        <taxon>Flavobacteriia</taxon>
        <taxon>Flavobacteriales</taxon>
        <taxon>Flavobacteriaceae</taxon>
        <taxon>Ulvibacterium</taxon>
    </lineage>
</organism>
<dbReference type="EMBL" id="RBCJ01000001">
    <property type="protein sequence ID" value="RKN83480.1"/>
    <property type="molecule type" value="Genomic_DNA"/>
</dbReference>